<dbReference type="EMBL" id="LT558123">
    <property type="protein sequence ID" value="SAM82151.1"/>
    <property type="molecule type" value="Genomic_DNA"/>
</dbReference>
<dbReference type="GO" id="GO:0016746">
    <property type="term" value="F:acyltransferase activity"/>
    <property type="evidence" value="ECO:0007669"/>
    <property type="project" value="UniProtKB-KW"/>
</dbReference>
<evidence type="ECO:0000313" key="3">
    <source>
        <dbReference type="Proteomes" id="UP000179920"/>
    </source>
</evidence>
<dbReference type="InterPro" id="IPR023213">
    <property type="entry name" value="CAT-like_dom_sf"/>
</dbReference>
<dbReference type="AlphaFoldDB" id="A0A1K0G3Z9"/>
<dbReference type="EMBL" id="ULHB01000034">
    <property type="protein sequence ID" value="SYW78120.1"/>
    <property type="molecule type" value="Genomic_DNA"/>
</dbReference>
<sequence length="549" mass="60876">MSASQAWKEASTNLAKRPLIGVEKLLNYAEYYQNGNFQLSIAMIFETNLLPETLRQRFGLALWIVRGFLPELGTWTVGSKQDSSLDLDHATFAAIQTVEDAQKWIEETALLVEDGTTVEQVIDRTSNQRIEPIGKQFRAYLVSNPREGTPAVIINASHVLNGHRMIFQGCAIVQALVDGRLAALSEANPDPRSALESIFAPEDLSGLLGKLPISLNTVYEDKFKLGEAEIEAGLEKLGERLRNGAQSTIGIPRFEQPLSKPLYSLGMLNGEPMTMLNLRRQIGASEHRMLHQAYKKRGSTLPSFVYACIVNSIDRRFKANTAEEGEIPGAHLVYSAHASRWFPQETLMGQSPVNMGVVMASGYILPEELRTKQRGRKLNEEEIFQLAKAIRAKQEAYLNTPHIISAMAQVGDEVSNLIAETATKQREAGTDPYVALCENSPAICPPTLTSQGDIPIKRLYTADGASFEPKPKQREGEYIYFMRGILGGRTTDASVCFAMWTFSGILTLQAHFDSRFFDAKLIDTILDDVISQLRYSATSAVEQRAEAKL</sequence>
<gene>
    <name evidence="2" type="ORF">UBRO2_02312</name>
    <name evidence="1" type="ORF">UBRO_04878</name>
</gene>
<name>A0A1K0G3Z9_9BASI</name>
<keyword evidence="1" id="KW-0012">Acyltransferase</keyword>
<dbReference type="Gene3D" id="3.30.559.30">
    <property type="entry name" value="Nonribosomal peptide synthetase, condensation domain"/>
    <property type="match status" value="1"/>
</dbReference>
<keyword evidence="1" id="KW-0808">Transferase</keyword>
<evidence type="ECO:0000313" key="2">
    <source>
        <dbReference type="EMBL" id="SYW78120.1"/>
    </source>
</evidence>
<dbReference type="OrthoDB" id="3365682at2759"/>
<keyword evidence="4" id="KW-1185">Reference proteome</keyword>
<reference evidence="1" key="1">
    <citation type="submission" date="2016-04" db="EMBL/GenBank/DDBJ databases">
        <authorList>
            <person name="Evans L.H."/>
            <person name="Alamgir A."/>
            <person name="Owens N."/>
            <person name="Weber N.D."/>
            <person name="Virtaneva K."/>
            <person name="Barbian K."/>
            <person name="Babar A."/>
            <person name="Rosenke K."/>
        </authorList>
    </citation>
    <scope>NUCLEOTIDE SEQUENCE</scope>
    <source>
        <strain evidence="1">UB2112</strain>
    </source>
</reference>
<dbReference type="Proteomes" id="UP000658997">
    <property type="component" value="Unassembled WGS sequence"/>
</dbReference>
<reference evidence="2" key="3">
    <citation type="submission" date="2018-08" db="EMBL/GenBank/DDBJ databases">
        <authorList>
            <person name="Guldener U."/>
        </authorList>
    </citation>
    <scope>NUCLEOTIDE SEQUENCE</scope>
    <source>
        <strain evidence="2">UB2</strain>
    </source>
</reference>
<reference evidence="3" key="2">
    <citation type="submission" date="2016-04" db="EMBL/GenBank/DDBJ databases">
        <authorList>
            <person name="Guldener U."/>
            <person name="Guldener U."/>
        </authorList>
    </citation>
    <scope>NUCLEOTIDE SEQUENCE [LARGE SCALE GENOMIC DNA]</scope>
    <source>
        <strain evidence="3">UB2112</strain>
    </source>
</reference>
<evidence type="ECO:0000313" key="4">
    <source>
        <dbReference type="Proteomes" id="UP000658997"/>
    </source>
</evidence>
<dbReference type="PANTHER" id="PTHR42034">
    <property type="entry name" value="CHROMOSOME 7, WHOLE GENOME SHOTGUN SEQUENCE-RELATED"/>
    <property type="match status" value="1"/>
</dbReference>
<proteinExistence type="predicted"/>
<organism evidence="1 3">
    <name type="scientific">Ustilago bromivora</name>
    <dbReference type="NCBI Taxonomy" id="307758"/>
    <lineage>
        <taxon>Eukaryota</taxon>
        <taxon>Fungi</taxon>
        <taxon>Dikarya</taxon>
        <taxon>Basidiomycota</taxon>
        <taxon>Ustilaginomycotina</taxon>
        <taxon>Ustilaginomycetes</taxon>
        <taxon>Ustilaginales</taxon>
        <taxon>Ustilaginaceae</taxon>
        <taxon>Ustilago</taxon>
    </lineage>
</organism>
<protein>
    <submittedName>
        <fullName evidence="1">Acyltransferase invovled in MEL production</fullName>
    </submittedName>
</protein>
<dbReference type="PANTHER" id="PTHR42034:SF3">
    <property type="entry name" value="ACYL-COA-DEPENDENT ACYLTRANSFERASE MAC2"/>
    <property type="match status" value="1"/>
</dbReference>
<dbReference type="Proteomes" id="UP000179920">
    <property type="component" value="Chromosome VII"/>
</dbReference>
<dbReference type="Gene3D" id="3.30.559.10">
    <property type="entry name" value="Chloramphenicol acetyltransferase-like domain"/>
    <property type="match status" value="1"/>
</dbReference>
<accession>A0A1K0G3Z9</accession>
<evidence type="ECO:0000313" key="1">
    <source>
        <dbReference type="EMBL" id="SAM82151.1"/>
    </source>
</evidence>